<evidence type="ECO:0000256" key="1">
    <source>
        <dbReference type="ARBA" id="ARBA00022448"/>
    </source>
</evidence>
<reference evidence="9" key="1">
    <citation type="submission" date="2019-08" db="EMBL/GenBank/DDBJ databases">
        <authorList>
            <person name="Kucharzyk K."/>
            <person name="Murdoch R.W."/>
            <person name="Higgins S."/>
            <person name="Loffler F."/>
        </authorList>
    </citation>
    <scope>NUCLEOTIDE SEQUENCE</scope>
</reference>
<dbReference type="InterPro" id="IPR017900">
    <property type="entry name" value="4Fe4S_Fe_S_CS"/>
</dbReference>
<gene>
    <name evidence="9" type="ORF">SDC9_144954</name>
</gene>
<dbReference type="EMBL" id="VSSQ01043998">
    <property type="protein sequence ID" value="MPM97777.1"/>
    <property type="molecule type" value="Genomic_DNA"/>
</dbReference>
<evidence type="ECO:0000256" key="5">
    <source>
        <dbReference type="ARBA" id="ARBA00022982"/>
    </source>
</evidence>
<keyword evidence="3" id="KW-0479">Metal-binding</keyword>
<keyword evidence="6" id="KW-0408">Iron</keyword>
<dbReference type="Pfam" id="PF14697">
    <property type="entry name" value="Fer4_21"/>
    <property type="match status" value="1"/>
</dbReference>
<keyword evidence="7" id="KW-0411">Iron-sulfur</keyword>
<dbReference type="PROSITE" id="PS51379">
    <property type="entry name" value="4FE4S_FER_2"/>
    <property type="match status" value="2"/>
</dbReference>
<accession>A0A645E7G8</accession>
<dbReference type="PROSITE" id="PS00198">
    <property type="entry name" value="4FE4S_FER_1"/>
    <property type="match status" value="1"/>
</dbReference>
<proteinExistence type="predicted"/>
<keyword evidence="5" id="KW-0249">Electron transport</keyword>
<sequence>MYLVTIDDEKCVGCGECTQACPAQILKMDGDKATVVGDDCMGCESCVAICAVGAITVDEY</sequence>
<evidence type="ECO:0000313" key="9">
    <source>
        <dbReference type="EMBL" id="MPM97777.1"/>
    </source>
</evidence>
<evidence type="ECO:0000256" key="2">
    <source>
        <dbReference type="ARBA" id="ARBA00022485"/>
    </source>
</evidence>
<evidence type="ECO:0000256" key="6">
    <source>
        <dbReference type="ARBA" id="ARBA00023004"/>
    </source>
</evidence>
<dbReference type="GO" id="GO:0046872">
    <property type="term" value="F:metal ion binding"/>
    <property type="evidence" value="ECO:0007669"/>
    <property type="project" value="UniProtKB-KW"/>
</dbReference>
<dbReference type="Gene3D" id="3.30.70.20">
    <property type="match status" value="1"/>
</dbReference>
<feature type="domain" description="4Fe-4S ferredoxin-type" evidence="8">
    <location>
        <begin position="2"/>
        <end position="31"/>
    </location>
</feature>
<evidence type="ECO:0000259" key="8">
    <source>
        <dbReference type="PROSITE" id="PS51379"/>
    </source>
</evidence>
<dbReference type="AlphaFoldDB" id="A0A645E7G8"/>
<comment type="caution">
    <text evidence="9">The sequence shown here is derived from an EMBL/GenBank/DDBJ whole genome shotgun (WGS) entry which is preliminary data.</text>
</comment>
<name>A0A645E7G8_9ZZZZ</name>
<feature type="domain" description="4Fe-4S ferredoxin-type" evidence="8">
    <location>
        <begin position="32"/>
        <end position="60"/>
    </location>
</feature>
<dbReference type="PANTHER" id="PTHR43687:SF6">
    <property type="entry name" value="L-ASPARTATE SEMIALDEHYDE SULFURTRANSFERASE IRON-SULFUR SUBUNIT"/>
    <property type="match status" value="1"/>
</dbReference>
<dbReference type="GO" id="GO:0051539">
    <property type="term" value="F:4 iron, 4 sulfur cluster binding"/>
    <property type="evidence" value="ECO:0007669"/>
    <property type="project" value="UniProtKB-KW"/>
</dbReference>
<keyword evidence="2" id="KW-0004">4Fe-4S</keyword>
<keyword evidence="1" id="KW-0813">Transport</keyword>
<dbReference type="InterPro" id="IPR017896">
    <property type="entry name" value="4Fe4S_Fe-S-bd"/>
</dbReference>
<evidence type="ECO:0000256" key="3">
    <source>
        <dbReference type="ARBA" id="ARBA00022723"/>
    </source>
</evidence>
<organism evidence="9">
    <name type="scientific">bioreactor metagenome</name>
    <dbReference type="NCBI Taxonomy" id="1076179"/>
    <lineage>
        <taxon>unclassified sequences</taxon>
        <taxon>metagenomes</taxon>
        <taxon>ecological metagenomes</taxon>
    </lineage>
</organism>
<dbReference type="PANTHER" id="PTHR43687">
    <property type="entry name" value="ADENYLYLSULFATE REDUCTASE, BETA SUBUNIT"/>
    <property type="match status" value="1"/>
</dbReference>
<dbReference type="SUPFAM" id="SSF54862">
    <property type="entry name" value="4Fe-4S ferredoxins"/>
    <property type="match status" value="1"/>
</dbReference>
<keyword evidence="4" id="KW-0677">Repeat</keyword>
<dbReference type="InterPro" id="IPR050572">
    <property type="entry name" value="Fe-S_Ferredoxin"/>
</dbReference>
<protein>
    <submittedName>
        <fullName evidence="9">Ferredoxin-1</fullName>
    </submittedName>
</protein>
<evidence type="ECO:0000256" key="4">
    <source>
        <dbReference type="ARBA" id="ARBA00022737"/>
    </source>
</evidence>
<evidence type="ECO:0000256" key="7">
    <source>
        <dbReference type="ARBA" id="ARBA00023014"/>
    </source>
</evidence>